<dbReference type="EMBL" id="REGN01009907">
    <property type="protein sequence ID" value="RNA00127.1"/>
    <property type="molecule type" value="Genomic_DNA"/>
</dbReference>
<evidence type="ECO:0000313" key="1">
    <source>
        <dbReference type="EMBL" id="RNA00127.1"/>
    </source>
</evidence>
<dbReference type="Proteomes" id="UP000276133">
    <property type="component" value="Unassembled WGS sequence"/>
</dbReference>
<reference evidence="1 2" key="1">
    <citation type="journal article" date="2018" name="Sci. Rep.">
        <title>Genomic signatures of local adaptation to the degree of environmental predictability in rotifers.</title>
        <authorList>
            <person name="Franch-Gras L."/>
            <person name="Hahn C."/>
            <person name="Garcia-Roger E.M."/>
            <person name="Carmona M.J."/>
            <person name="Serra M."/>
            <person name="Gomez A."/>
        </authorList>
    </citation>
    <scope>NUCLEOTIDE SEQUENCE [LARGE SCALE GENOMIC DNA]</scope>
    <source>
        <strain evidence="1">HYR1</strain>
    </source>
</reference>
<evidence type="ECO:0000313" key="2">
    <source>
        <dbReference type="Proteomes" id="UP000276133"/>
    </source>
</evidence>
<proteinExistence type="predicted"/>
<name>A0A3M7PLZ4_BRAPC</name>
<gene>
    <name evidence="1" type="ORF">BpHYR1_021150</name>
</gene>
<accession>A0A3M7PLZ4</accession>
<keyword evidence="2" id="KW-1185">Reference proteome</keyword>
<dbReference type="AlphaFoldDB" id="A0A3M7PLZ4"/>
<organism evidence="1 2">
    <name type="scientific">Brachionus plicatilis</name>
    <name type="common">Marine rotifer</name>
    <name type="synonym">Brachionus muelleri</name>
    <dbReference type="NCBI Taxonomy" id="10195"/>
    <lineage>
        <taxon>Eukaryota</taxon>
        <taxon>Metazoa</taxon>
        <taxon>Spiralia</taxon>
        <taxon>Gnathifera</taxon>
        <taxon>Rotifera</taxon>
        <taxon>Eurotatoria</taxon>
        <taxon>Monogononta</taxon>
        <taxon>Pseudotrocha</taxon>
        <taxon>Ploima</taxon>
        <taxon>Brachionidae</taxon>
        <taxon>Brachionus</taxon>
    </lineage>
</organism>
<protein>
    <submittedName>
        <fullName evidence="1">Uncharacterized protein</fullName>
    </submittedName>
</protein>
<sequence length="75" mass="9125">MNKKIPKIEYIKTLILKPDEGHLVETRRNNLIFIRKELEERSLEGPFCRILVKHIPDTYFDPTRLFSRNFDYFIN</sequence>
<comment type="caution">
    <text evidence="1">The sequence shown here is derived from an EMBL/GenBank/DDBJ whole genome shotgun (WGS) entry which is preliminary data.</text>
</comment>